<dbReference type="OrthoDB" id="10674at10239"/>
<evidence type="ECO:0000313" key="2">
    <source>
        <dbReference type="Proteomes" id="UP000225963"/>
    </source>
</evidence>
<evidence type="ECO:0000313" key="1">
    <source>
        <dbReference type="EMBL" id="ALO79607.1"/>
    </source>
</evidence>
<dbReference type="Proteomes" id="UP000225963">
    <property type="component" value="Segment"/>
</dbReference>
<dbReference type="EMBL" id="KT995480">
    <property type="protein sequence ID" value="ALO79607.1"/>
    <property type="molecule type" value="Genomic_DNA"/>
</dbReference>
<accession>A0A0S2MUP4</accession>
<name>A0A0S2MUP4_9CAUD</name>
<proteinExistence type="predicted"/>
<protein>
    <submittedName>
        <fullName evidence="1">Uncharacterized protein</fullName>
    </submittedName>
</protein>
<gene>
    <name evidence="1" type="ORF">BM10_203</name>
</gene>
<reference evidence="2" key="1">
    <citation type="submission" date="2015-11" db="EMBL/GenBank/DDBJ databases">
        <authorList>
            <person name="Sharaf A."/>
            <person name="Marie M.E."/>
            <person name="Esson H."/>
            <person name="El-Afifi I.S."/>
            <person name="Hammad M.A."/>
        </authorList>
    </citation>
    <scope>NUCLEOTIDE SEQUENCE [LARGE SCALE GENOMIC DNA]</scope>
</reference>
<keyword evidence="2" id="KW-1185">Reference proteome</keyword>
<organism evidence="1 2">
    <name type="scientific">Bacillus phage BM15</name>
    <dbReference type="NCBI Taxonomy" id="1755680"/>
    <lineage>
        <taxon>Viruses</taxon>
        <taxon>Duplodnaviria</taxon>
        <taxon>Heunggongvirae</taxon>
        <taxon>Uroviricota</taxon>
        <taxon>Caudoviricetes</taxon>
        <taxon>Herelleviridae</taxon>
        <taxon>Bastillevirinae</taxon>
        <taxon>Caeruleovirus</taxon>
        <taxon>Caeruleovirus BM15</taxon>
    </lineage>
</organism>
<sequence>MNINKLLGFGKTYGLGEGLRFSGIDVTDKSDYVSVMVSDWDERTLVKEVIDSYVASNIRSMWLHRVDTTLLNEMLEMSKSHKYMEIRVDMYENIDDPTLCTKTTFEGIGYGFFGSVYRDDYHSNIVDLRSDVDKFTKSTQTDLANDATIFAVVTEYGDNVMYHFIGRPRLDGDVMFTFSDKKIRDYDN</sequence>